<keyword evidence="7" id="KW-0812">Transmembrane</keyword>
<evidence type="ECO:0000313" key="9">
    <source>
        <dbReference type="EMBL" id="SDT52202.1"/>
    </source>
</evidence>
<dbReference type="InterPro" id="IPR019758">
    <property type="entry name" value="Pept_S26A_signal_pept_1_CS"/>
</dbReference>
<dbReference type="GO" id="GO:0009003">
    <property type="term" value="F:signal peptidase activity"/>
    <property type="evidence" value="ECO:0007669"/>
    <property type="project" value="UniProtKB-EC"/>
</dbReference>
<evidence type="ECO:0000256" key="6">
    <source>
        <dbReference type="PIRSR" id="PIRSR600223-1"/>
    </source>
</evidence>
<comment type="subcellular location">
    <subcellularLocation>
        <location evidence="7">Membrane</location>
        <topology evidence="7">Single-pass type II membrane protein</topology>
    </subcellularLocation>
</comment>
<dbReference type="AlphaFoldDB" id="A0A1H2B290"/>
<comment type="similarity">
    <text evidence="2 7">Belongs to the peptidase S26 family.</text>
</comment>
<evidence type="ECO:0000256" key="5">
    <source>
        <dbReference type="ARBA" id="ARBA00022801"/>
    </source>
</evidence>
<evidence type="ECO:0000313" key="10">
    <source>
        <dbReference type="Proteomes" id="UP000199679"/>
    </source>
</evidence>
<accession>A0A1H2B290</accession>
<dbReference type="Gene3D" id="2.10.109.10">
    <property type="entry name" value="Umud Fragment, subunit A"/>
    <property type="match status" value="2"/>
</dbReference>
<evidence type="ECO:0000256" key="1">
    <source>
        <dbReference type="ARBA" id="ARBA00000677"/>
    </source>
</evidence>
<dbReference type="OrthoDB" id="9802919at2"/>
<reference evidence="9 10" key="1">
    <citation type="submission" date="2016-10" db="EMBL/GenBank/DDBJ databases">
        <authorList>
            <person name="de Groot N.N."/>
        </authorList>
    </citation>
    <scope>NUCLEOTIDE SEQUENCE [LARGE SCALE GENOMIC DNA]</scope>
    <source>
        <strain evidence="9 10">MP1X4</strain>
    </source>
</reference>
<keyword evidence="7" id="KW-1133">Transmembrane helix</keyword>
<feature type="domain" description="Peptidase S26" evidence="8">
    <location>
        <begin position="15"/>
        <end position="111"/>
    </location>
</feature>
<dbReference type="InterPro" id="IPR019533">
    <property type="entry name" value="Peptidase_S26"/>
</dbReference>
<dbReference type="PANTHER" id="PTHR43390">
    <property type="entry name" value="SIGNAL PEPTIDASE I"/>
    <property type="match status" value="1"/>
</dbReference>
<dbReference type="RefSeq" id="WP_157682246.1">
    <property type="nucleotide sequence ID" value="NZ_LT629740.1"/>
</dbReference>
<keyword evidence="10" id="KW-1185">Reference proteome</keyword>
<evidence type="ECO:0000259" key="8">
    <source>
        <dbReference type="Pfam" id="PF10502"/>
    </source>
</evidence>
<dbReference type="PANTHER" id="PTHR43390:SF1">
    <property type="entry name" value="CHLOROPLAST PROCESSING PEPTIDASE"/>
    <property type="match status" value="1"/>
</dbReference>
<proteinExistence type="inferred from homology"/>
<keyword evidence="7" id="KW-0645">Protease</keyword>
<dbReference type="NCBIfam" id="TIGR02227">
    <property type="entry name" value="sigpep_I_bact"/>
    <property type="match status" value="1"/>
</dbReference>
<dbReference type="GO" id="GO:0004252">
    <property type="term" value="F:serine-type endopeptidase activity"/>
    <property type="evidence" value="ECO:0007669"/>
    <property type="project" value="InterPro"/>
</dbReference>
<dbReference type="InterPro" id="IPR000223">
    <property type="entry name" value="Pept_S26A_signal_pept_1"/>
</dbReference>
<evidence type="ECO:0000256" key="4">
    <source>
        <dbReference type="ARBA" id="ARBA00019232"/>
    </source>
</evidence>
<name>A0A1H2B290_MUCMA</name>
<dbReference type="CDD" id="cd06530">
    <property type="entry name" value="S26_SPase_I"/>
    <property type="match status" value="2"/>
</dbReference>
<protein>
    <recommendedName>
        <fullName evidence="4 7">Signal peptidase I</fullName>
        <ecNumber evidence="3 7">3.4.21.89</ecNumber>
    </recommendedName>
</protein>
<dbReference type="PROSITE" id="PS00761">
    <property type="entry name" value="SPASE_I_3"/>
    <property type="match status" value="1"/>
</dbReference>
<dbReference type="Pfam" id="PF10502">
    <property type="entry name" value="Peptidase_S26"/>
    <property type="match status" value="2"/>
</dbReference>
<dbReference type="SUPFAM" id="SSF51306">
    <property type="entry name" value="LexA/Signal peptidase"/>
    <property type="match status" value="1"/>
</dbReference>
<sequence length="302" mass="35606">MKLKVLRPFQFALLLKYFLIIVALSIICRIFLLEIFFVPTNSMKQTLFPGDIVLVAKWQRISLNDVAVFRDPFDMSKFLIKRCVGYPGQNLRLAENKLIVNGIIQRDDKNLRYKFEIVANPTDLQTFLNKERLKEDQDYEIESLGFDRYSINCNERVANQLKDLKTVKSFGRLKIVERLPVRSFYFEIGNRQWTASDMGPIFLPKKGETIEVNDTTYQRYKDVINAYEDAKISKLNDYFIINHKRVSTYTFKNDYYFFLGDNRQASEDSRIFGPVPDRFITGKSVFLLFNTHDRDRFLKSIL</sequence>
<dbReference type="STRING" id="652787.SAMN05216490_3861"/>
<dbReference type="GO" id="GO:0016020">
    <property type="term" value="C:membrane"/>
    <property type="evidence" value="ECO:0007669"/>
    <property type="project" value="UniProtKB-SubCell"/>
</dbReference>
<gene>
    <name evidence="9" type="ORF">SAMN05216490_3861</name>
</gene>
<dbReference type="Proteomes" id="UP000199679">
    <property type="component" value="Chromosome I"/>
</dbReference>
<dbReference type="EC" id="3.4.21.89" evidence="3 7"/>
<organism evidence="9 10">
    <name type="scientific">Mucilaginibacter mallensis</name>
    <dbReference type="NCBI Taxonomy" id="652787"/>
    <lineage>
        <taxon>Bacteria</taxon>
        <taxon>Pseudomonadati</taxon>
        <taxon>Bacteroidota</taxon>
        <taxon>Sphingobacteriia</taxon>
        <taxon>Sphingobacteriales</taxon>
        <taxon>Sphingobacteriaceae</taxon>
        <taxon>Mucilaginibacter</taxon>
    </lineage>
</organism>
<dbReference type="PRINTS" id="PR00727">
    <property type="entry name" value="LEADERPTASE"/>
</dbReference>
<keyword evidence="7" id="KW-0472">Membrane</keyword>
<feature type="active site" evidence="6">
    <location>
        <position position="81"/>
    </location>
</feature>
<evidence type="ECO:0000256" key="2">
    <source>
        <dbReference type="ARBA" id="ARBA00009370"/>
    </source>
</evidence>
<dbReference type="InterPro" id="IPR036286">
    <property type="entry name" value="LexA/Signal_pep-like_sf"/>
</dbReference>
<evidence type="ECO:0000256" key="3">
    <source>
        <dbReference type="ARBA" id="ARBA00013208"/>
    </source>
</evidence>
<feature type="active site" evidence="6">
    <location>
        <position position="42"/>
    </location>
</feature>
<evidence type="ECO:0000256" key="7">
    <source>
        <dbReference type="RuleBase" id="RU362042"/>
    </source>
</evidence>
<feature type="domain" description="Peptidase S26" evidence="8">
    <location>
        <begin position="207"/>
        <end position="288"/>
    </location>
</feature>
<feature type="transmembrane region" description="Helical" evidence="7">
    <location>
        <begin position="12"/>
        <end position="38"/>
    </location>
</feature>
<comment type="catalytic activity">
    <reaction evidence="1 7">
        <text>Cleavage of hydrophobic, N-terminal signal or leader sequences from secreted and periplasmic proteins.</text>
        <dbReference type="EC" id="3.4.21.89"/>
    </reaction>
</comment>
<keyword evidence="5 7" id="KW-0378">Hydrolase</keyword>
<dbReference type="GO" id="GO:0006465">
    <property type="term" value="P:signal peptide processing"/>
    <property type="evidence" value="ECO:0007669"/>
    <property type="project" value="InterPro"/>
</dbReference>
<dbReference type="EMBL" id="LT629740">
    <property type="protein sequence ID" value="SDT52202.1"/>
    <property type="molecule type" value="Genomic_DNA"/>
</dbReference>